<accession>A0ACA9M5U3</accession>
<name>A0ACA9M5U3_9GLOM</name>
<protein>
    <submittedName>
        <fullName evidence="1">1905_t:CDS:1</fullName>
    </submittedName>
</protein>
<proteinExistence type="predicted"/>
<evidence type="ECO:0000313" key="1">
    <source>
        <dbReference type="EMBL" id="CAG8565828.1"/>
    </source>
</evidence>
<keyword evidence="2" id="KW-1185">Reference proteome</keyword>
<dbReference type="EMBL" id="CAJVPT010009956">
    <property type="protein sequence ID" value="CAG8565828.1"/>
    <property type="molecule type" value="Genomic_DNA"/>
</dbReference>
<gene>
    <name evidence="1" type="ORF">ACOLOM_LOCUS5407</name>
</gene>
<evidence type="ECO:0000313" key="2">
    <source>
        <dbReference type="Proteomes" id="UP000789525"/>
    </source>
</evidence>
<dbReference type="Proteomes" id="UP000789525">
    <property type="component" value="Unassembled WGS sequence"/>
</dbReference>
<sequence length="215" mass="24302">MVQRYKSPHEEALKQIEPIDSSQISPTLAPMCWLNTIEDCYSRQLSVGDEVVFVEVEEMDGEWGLLEEASVRTSGGWLLVYSITDRSSFKSAQNWAKRLGLNVTWSMIDKFWRAVGGSLLRPNPCFDKLNSEGQAFAAKFGTVYIETSAKLDVNVDMAFVQLIKHIKQHENRIPSGSRTGITKAILPITKEKRGSIGKRLAYTRPIFRTYRPDGL</sequence>
<organism evidence="1 2">
    <name type="scientific">Acaulospora colombiana</name>
    <dbReference type="NCBI Taxonomy" id="27376"/>
    <lineage>
        <taxon>Eukaryota</taxon>
        <taxon>Fungi</taxon>
        <taxon>Fungi incertae sedis</taxon>
        <taxon>Mucoromycota</taxon>
        <taxon>Glomeromycotina</taxon>
        <taxon>Glomeromycetes</taxon>
        <taxon>Diversisporales</taxon>
        <taxon>Acaulosporaceae</taxon>
        <taxon>Acaulospora</taxon>
    </lineage>
</organism>
<reference evidence="1" key="1">
    <citation type="submission" date="2021-06" db="EMBL/GenBank/DDBJ databases">
        <authorList>
            <person name="Kallberg Y."/>
            <person name="Tangrot J."/>
            <person name="Rosling A."/>
        </authorList>
    </citation>
    <scope>NUCLEOTIDE SEQUENCE</scope>
    <source>
        <strain evidence="1">CL356</strain>
    </source>
</reference>
<comment type="caution">
    <text evidence="1">The sequence shown here is derived from an EMBL/GenBank/DDBJ whole genome shotgun (WGS) entry which is preliminary data.</text>
</comment>